<comment type="caution">
    <text evidence="1">The sequence shown here is derived from an EMBL/GenBank/DDBJ whole genome shotgun (WGS) entry which is preliminary data.</text>
</comment>
<reference evidence="1" key="1">
    <citation type="journal article" date="2016" name="ISME J.">
        <title>Chasing the elusive Euryarchaeota class WSA2: genomes reveal a uniquely fastidious methyl-reducing methanogen.</title>
        <authorList>
            <person name="Nobu M.K."/>
            <person name="Narihiro T."/>
            <person name="Kuroda K."/>
            <person name="Mei R."/>
            <person name="Liu W.T."/>
        </authorList>
    </citation>
    <scope>NUCLEOTIDE SEQUENCE [LARGE SCALE GENOMIC DNA]</scope>
    <source>
        <strain evidence="1">ADurb1213_Bin02801</strain>
    </source>
</reference>
<protein>
    <submittedName>
        <fullName evidence="1">Uncharacterized protein</fullName>
    </submittedName>
</protein>
<dbReference type="EMBL" id="LNJE01000010">
    <property type="protein sequence ID" value="KYC57717.1"/>
    <property type="molecule type" value="Genomic_DNA"/>
</dbReference>
<organism evidence="1">
    <name type="scientific">Candidatus Methanofastidiosum methylothiophilum</name>
    <dbReference type="NCBI Taxonomy" id="1705564"/>
    <lineage>
        <taxon>Archaea</taxon>
        <taxon>Methanobacteriati</taxon>
        <taxon>Methanobacteriota</taxon>
        <taxon>Stenosarchaea group</taxon>
        <taxon>Candidatus Methanofastidiosia</taxon>
        <taxon>Candidatus Methanofastidiosales</taxon>
        <taxon>Candidatus Methanofastidiosaceae</taxon>
        <taxon>Candidatus Methanofastidiosum</taxon>
    </lineage>
</organism>
<gene>
    <name evidence="1" type="ORF">APG09_00962</name>
</gene>
<sequence>MRKLIFLALLLCSLCTFAQNREFVSALYYKEFVLEKYVEDKEFKYEFESVKKVKYKRFKGSKDYMALLYTKQGNVYVIALGHKTKKSHLKFFLRVGYRSPILMKTSLHGNNN</sequence>
<proteinExistence type="predicted"/>
<evidence type="ECO:0000313" key="1">
    <source>
        <dbReference type="EMBL" id="KYC57717.1"/>
    </source>
</evidence>
<dbReference type="AlphaFoldDB" id="A0A150JKL1"/>
<name>A0A150JKL1_9EURY</name>
<accession>A0A150JKL1</accession>